<evidence type="ECO:0000313" key="17">
    <source>
        <dbReference type="EMBL" id="RCW89028.1"/>
    </source>
</evidence>
<dbReference type="InterPro" id="IPR036043">
    <property type="entry name" value="Phosphoglycerate_kinase_sf"/>
</dbReference>
<dbReference type="InterPro" id="IPR015911">
    <property type="entry name" value="Phosphoglycerate_kinase_CS"/>
</dbReference>
<accession>A0A368ZB50</accession>
<comment type="catalytic activity">
    <reaction evidence="1 13 16">
        <text>(2R)-3-phosphoglycerate + ATP = (2R)-3-phospho-glyceroyl phosphate + ADP</text>
        <dbReference type="Rhea" id="RHEA:14801"/>
        <dbReference type="ChEBI" id="CHEBI:30616"/>
        <dbReference type="ChEBI" id="CHEBI:57604"/>
        <dbReference type="ChEBI" id="CHEBI:58272"/>
        <dbReference type="ChEBI" id="CHEBI:456216"/>
        <dbReference type="EC" id="2.7.2.3"/>
    </reaction>
</comment>
<dbReference type="SUPFAM" id="SSF53748">
    <property type="entry name" value="Phosphoglycerate kinase"/>
    <property type="match status" value="1"/>
</dbReference>
<dbReference type="PANTHER" id="PTHR11406">
    <property type="entry name" value="PHOSPHOGLYCERATE KINASE"/>
    <property type="match status" value="1"/>
</dbReference>
<feature type="binding site" evidence="13">
    <location>
        <position position="152"/>
    </location>
    <ligand>
        <name>substrate</name>
    </ligand>
</feature>
<evidence type="ECO:0000256" key="8">
    <source>
        <dbReference type="ARBA" id="ARBA00022679"/>
    </source>
</evidence>
<evidence type="ECO:0000256" key="10">
    <source>
        <dbReference type="ARBA" id="ARBA00022777"/>
    </source>
</evidence>
<evidence type="ECO:0000256" key="4">
    <source>
        <dbReference type="ARBA" id="ARBA00011245"/>
    </source>
</evidence>
<evidence type="ECO:0000256" key="15">
    <source>
        <dbReference type="PIRSR" id="PIRSR000724-2"/>
    </source>
</evidence>
<dbReference type="EMBL" id="QPJL01000001">
    <property type="protein sequence ID" value="RCW89028.1"/>
    <property type="molecule type" value="Genomic_DNA"/>
</dbReference>
<comment type="similarity">
    <text evidence="3 13 16">Belongs to the phosphoglycerate kinase family.</text>
</comment>
<feature type="binding site" evidence="13 15">
    <location>
        <position position="324"/>
    </location>
    <ligand>
        <name>ATP</name>
        <dbReference type="ChEBI" id="CHEBI:30616"/>
    </ligand>
</feature>
<comment type="subunit">
    <text evidence="4 13">Monomer.</text>
</comment>
<dbReference type="InterPro" id="IPR001576">
    <property type="entry name" value="Phosphoglycerate_kinase"/>
</dbReference>
<feature type="binding site" evidence="13 14">
    <location>
        <begin position="60"/>
        <end position="63"/>
    </location>
    <ligand>
        <name>substrate</name>
    </ligand>
</feature>
<dbReference type="GO" id="GO:0006094">
    <property type="term" value="P:gluconeogenesis"/>
    <property type="evidence" value="ECO:0007669"/>
    <property type="project" value="TreeGrafter"/>
</dbReference>
<evidence type="ECO:0000256" key="3">
    <source>
        <dbReference type="ARBA" id="ARBA00008982"/>
    </source>
</evidence>
<dbReference type="GO" id="GO:0004618">
    <property type="term" value="F:phosphoglycerate kinase activity"/>
    <property type="evidence" value="ECO:0007669"/>
    <property type="project" value="UniProtKB-UniRule"/>
</dbReference>
<keyword evidence="8 13" id="KW-0808">Transferase</keyword>
<dbReference type="PIRSF" id="PIRSF000724">
    <property type="entry name" value="Pgk"/>
    <property type="match status" value="1"/>
</dbReference>
<evidence type="ECO:0000256" key="16">
    <source>
        <dbReference type="RuleBase" id="RU000532"/>
    </source>
</evidence>
<keyword evidence="9 13" id="KW-0547">Nucleotide-binding</keyword>
<evidence type="ECO:0000256" key="1">
    <source>
        <dbReference type="ARBA" id="ARBA00000642"/>
    </source>
</evidence>
<keyword evidence="7 13" id="KW-0963">Cytoplasm</keyword>
<name>A0A368ZB50_9RHOB</name>
<evidence type="ECO:0000256" key="2">
    <source>
        <dbReference type="ARBA" id="ARBA00004838"/>
    </source>
</evidence>
<dbReference type="UniPathway" id="UPA00109">
    <property type="reaction ID" value="UER00185"/>
</dbReference>
<dbReference type="FunFam" id="3.40.50.1260:FF:000006">
    <property type="entry name" value="Phosphoglycerate kinase"/>
    <property type="match status" value="1"/>
</dbReference>
<protein>
    <recommendedName>
        <fullName evidence="6 13">Phosphoglycerate kinase</fullName>
        <ecNumber evidence="5 13">2.7.2.3</ecNumber>
    </recommendedName>
</protein>
<evidence type="ECO:0000256" key="12">
    <source>
        <dbReference type="ARBA" id="ARBA00023152"/>
    </source>
</evidence>
<organism evidence="17 18">
    <name type="scientific">Paracoccus lutimaris</name>
    <dbReference type="NCBI Taxonomy" id="1490030"/>
    <lineage>
        <taxon>Bacteria</taxon>
        <taxon>Pseudomonadati</taxon>
        <taxon>Pseudomonadota</taxon>
        <taxon>Alphaproteobacteria</taxon>
        <taxon>Rhodobacterales</taxon>
        <taxon>Paracoccaceae</taxon>
        <taxon>Paracoccus</taxon>
    </lineage>
</organism>
<dbReference type="InterPro" id="IPR015824">
    <property type="entry name" value="Phosphoglycerate_kinase_N"/>
</dbReference>
<gene>
    <name evidence="13" type="primary">pgk</name>
    <name evidence="17" type="ORF">DFP89_101469</name>
</gene>
<sequence>MADFNTIDDLDLDGKVVLVRVDVNVPVENGQVTDATRIEKIVPTIKDIQAKGGIPVLMAHFDRPKGKRVDAMSLKIVLPALEAALGQPVKFSDEAVGGPAKRAVADLKPGDVLLLENTRFYPGEETNDPTCAASLAALGQIYVNDAFSAAHRAHASTEGVAHLLPAAAGRLMEAELTALDAALGNPQRPVVAVVGGAKVSTKLDLLSNLIEKVDHLVIGGGMANTFMVAKGAEVGKSLAERDMADTAREILEKAARTGCEIHLPVDVVVAREFKAGAAHEILPDEECPADAMILDAGPQTVDAITEVFEGCRTLIWNGPLGAFEIPPFDAATNAAAQAAARLTREGKLISVAGGGDTVAALNKAGVADDFTYISTAGGAFLEWMEGKTLPGVAALKKR</sequence>
<dbReference type="Gene3D" id="3.40.50.1260">
    <property type="entry name" value="Phosphoglycerate kinase, N-terminal domain"/>
    <property type="match status" value="2"/>
</dbReference>
<feature type="binding site" evidence="14">
    <location>
        <position position="152"/>
    </location>
    <ligand>
        <name>(2R)-3-phosphoglycerate</name>
        <dbReference type="ChEBI" id="CHEBI:58272"/>
    </ligand>
</feature>
<comment type="caution">
    <text evidence="13">Lacks conserved residue(s) required for the propagation of feature annotation.</text>
</comment>
<evidence type="ECO:0000313" key="18">
    <source>
        <dbReference type="Proteomes" id="UP000253345"/>
    </source>
</evidence>
<dbReference type="GO" id="GO:0005524">
    <property type="term" value="F:ATP binding"/>
    <property type="evidence" value="ECO:0007669"/>
    <property type="project" value="UniProtKB-KW"/>
</dbReference>
<evidence type="ECO:0000256" key="7">
    <source>
        <dbReference type="ARBA" id="ARBA00022490"/>
    </source>
</evidence>
<dbReference type="GO" id="GO:0006096">
    <property type="term" value="P:glycolytic process"/>
    <property type="evidence" value="ECO:0007669"/>
    <property type="project" value="UniProtKB-UniRule"/>
</dbReference>
<evidence type="ECO:0000256" key="11">
    <source>
        <dbReference type="ARBA" id="ARBA00022840"/>
    </source>
</evidence>
<dbReference type="GO" id="GO:0043531">
    <property type="term" value="F:ADP binding"/>
    <property type="evidence" value="ECO:0007669"/>
    <property type="project" value="TreeGrafter"/>
</dbReference>
<evidence type="ECO:0000256" key="5">
    <source>
        <dbReference type="ARBA" id="ARBA00013061"/>
    </source>
</evidence>
<keyword evidence="11 13" id="KW-0067">ATP-binding</keyword>
<dbReference type="GO" id="GO:0005829">
    <property type="term" value="C:cytosol"/>
    <property type="evidence" value="ECO:0007669"/>
    <property type="project" value="TreeGrafter"/>
</dbReference>
<feature type="binding site" evidence="14">
    <location>
        <position position="119"/>
    </location>
    <ligand>
        <name>(2R)-3-phosphoglycerate</name>
        <dbReference type="ChEBI" id="CHEBI:58272"/>
    </ligand>
</feature>
<evidence type="ECO:0000256" key="6">
    <source>
        <dbReference type="ARBA" id="ARBA00016471"/>
    </source>
</evidence>
<keyword evidence="10 13" id="KW-0418">Kinase</keyword>
<dbReference type="Proteomes" id="UP000253345">
    <property type="component" value="Unassembled WGS sequence"/>
</dbReference>
<comment type="caution">
    <text evidence="17">The sequence shown here is derived from an EMBL/GenBank/DDBJ whole genome shotgun (WGS) entry which is preliminary data.</text>
</comment>
<dbReference type="PANTHER" id="PTHR11406:SF23">
    <property type="entry name" value="PHOSPHOGLYCERATE KINASE 1, CHLOROPLASTIC-RELATED"/>
    <property type="match status" value="1"/>
</dbReference>
<evidence type="ECO:0000256" key="14">
    <source>
        <dbReference type="PIRSR" id="PIRSR000724-1"/>
    </source>
</evidence>
<comment type="subcellular location">
    <subcellularLocation>
        <location evidence="13">Cytoplasm</location>
    </subcellularLocation>
</comment>
<reference evidence="17 18" key="1">
    <citation type="submission" date="2018-07" db="EMBL/GenBank/DDBJ databases">
        <title>Genomic Encyclopedia of Type Strains, Phase III (KMG-III): the genomes of soil and plant-associated and newly described type strains.</title>
        <authorList>
            <person name="Whitman W."/>
        </authorList>
    </citation>
    <scope>NUCLEOTIDE SEQUENCE [LARGE SCALE GENOMIC DNA]</scope>
    <source>
        <strain evidence="17 18">CECT 8525</strain>
    </source>
</reference>
<proteinExistence type="inferred from homology"/>
<feature type="binding site" evidence="13">
    <location>
        <position position="37"/>
    </location>
    <ligand>
        <name>substrate</name>
    </ligand>
</feature>
<keyword evidence="12 13" id="KW-0324">Glycolysis</keyword>
<feature type="binding site" evidence="14">
    <location>
        <position position="37"/>
    </location>
    <ligand>
        <name>(2R)-3-phosphoglycerate</name>
        <dbReference type="ChEBI" id="CHEBI:58272"/>
    </ligand>
</feature>
<feature type="binding site" evidence="13 15">
    <location>
        <position position="202"/>
    </location>
    <ligand>
        <name>ATP</name>
        <dbReference type="ChEBI" id="CHEBI:30616"/>
    </ligand>
</feature>
<dbReference type="AlphaFoldDB" id="A0A368ZB50"/>
<dbReference type="PROSITE" id="PS00111">
    <property type="entry name" value="PGLYCERATE_KINASE"/>
    <property type="match status" value="1"/>
</dbReference>
<feature type="binding site" evidence="13 14">
    <location>
        <begin position="22"/>
        <end position="24"/>
    </location>
    <ligand>
        <name>substrate</name>
    </ligand>
</feature>
<feature type="binding site" evidence="13">
    <location>
        <position position="119"/>
    </location>
    <ligand>
        <name>substrate</name>
    </ligand>
</feature>
<evidence type="ECO:0000256" key="9">
    <source>
        <dbReference type="ARBA" id="ARBA00022741"/>
    </source>
</evidence>
<feature type="binding site" evidence="13 15">
    <location>
        <begin position="354"/>
        <end position="357"/>
    </location>
    <ligand>
        <name>ATP</name>
        <dbReference type="ChEBI" id="CHEBI:30616"/>
    </ligand>
</feature>
<dbReference type="RefSeq" id="WP_114347751.1">
    <property type="nucleotide sequence ID" value="NZ_QPJL01000001.1"/>
</dbReference>
<dbReference type="PRINTS" id="PR00477">
    <property type="entry name" value="PHGLYCKINASE"/>
</dbReference>
<evidence type="ECO:0000256" key="13">
    <source>
        <dbReference type="HAMAP-Rule" id="MF_00145"/>
    </source>
</evidence>
<dbReference type="EC" id="2.7.2.3" evidence="5 13"/>
<keyword evidence="18" id="KW-1185">Reference proteome</keyword>
<dbReference type="HAMAP" id="MF_00145">
    <property type="entry name" value="Phosphoglyc_kinase"/>
    <property type="match status" value="1"/>
</dbReference>
<dbReference type="OrthoDB" id="9808460at2"/>
<dbReference type="Pfam" id="PF00162">
    <property type="entry name" value="PGK"/>
    <property type="match status" value="1"/>
</dbReference>
<comment type="pathway">
    <text evidence="2 13">Carbohydrate degradation; glycolysis; pyruvate from D-glyceraldehyde 3-phosphate: step 2/5.</text>
</comment>
<dbReference type="FunFam" id="3.40.50.1260:FF:000031">
    <property type="entry name" value="Phosphoglycerate kinase 1"/>
    <property type="match status" value="1"/>
</dbReference>